<dbReference type="AlphaFoldDB" id="A0A518DB28"/>
<evidence type="ECO:0000313" key="3">
    <source>
        <dbReference type="Proteomes" id="UP000317429"/>
    </source>
</evidence>
<dbReference type="PROSITE" id="PS51257">
    <property type="entry name" value="PROKAR_LIPOPROTEIN"/>
    <property type="match status" value="1"/>
</dbReference>
<gene>
    <name evidence="2" type="ORF">Pla175_20650</name>
</gene>
<sequence length="177" mass="18509">MLRPENRSFFSAILIAVACGALGCRGQQSVVPNPFVGADRVPPPTLKTMAPGTATPYYQGDPLPPYAPPQQQLSPPLQQPGQQPGFGQPPATQYPAAPAWPQTQASYEEPVHPGPAAGVSSDHRISLLNEPDRLPTHGVVLTGGEAATAAPLQWGPSGVPTPEFQPAPPSRISFPGE</sequence>
<keyword evidence="3" id="KW-1185">Reference proteome</keyword>
<name>A0A518DB28_9BACT</name>
<feature type="region of interest" description="Disordered" evidence="1">
    <location>
        <begin position="42"/>
        <end position="125"/>
    </location>
</feature>
<evidence type="ECO:0000256" key="1">
    <source>
        <dbReference type="SAM" id="MobiDB-lite"/>
    </source>
</evidence>
<accession>A0A518DB28</accession>
<dbReference type="KEGG" id="pnd:Pla175_20650"/>
<dbReference type="Proteomes" id="UP000317429">
    <property type="component" value="Chromosome"/>
</dbReference>
<protein>
    <submittedName>
        <fullName evidence="2">Uncharacterized protein</fullName>
    </submittedName>
</protein>
<feature type="compositionally biased region" description="Low complexity" evidence="1">
    <location>
        <begin position="69"/>
        <end position="105"/>
    </location>
</feature>
<organism evidence="2 3">
    <name type="scientific">Pirellulimonas nuda</name>
    <dbReference type="NCBI Taxonomy" id="2528009"/>
    <lineage>
        <taxon>Bacteria</taxon>
        <taxon>Pseudomonadati</taxon>
        <taxon>Planctomycetota</taxon>
        <taxon>Planctomycetia</taxon>
        <taxon>Pirellulales</taxon>
        <taxon>Lacipirellulaceae</taxon>
        <taxon>Pirellulimonas</taxon>
    </lineage>
</organism>
<reference evidence="2 3" key="1">
    <citation type="submission" date="2019-02" db="EMBL/GenBank/DDBJ databases">
        <title>Deep-cultivation of Planctomycetes and their phenomic and genomic characterization uncovers novel biology.</title>
        <authorList>
            <person name="Wiegand S."/>
            <person name="Jogler M."/>
            <person name="Boedeker C."/>
            <person name="Pinto D."/>
            <person name="Vollmers J."/>
            <person name="Rivas-Marin E."/>
            <person name="Kohn T."/>
            <person name="Peeters S.H."/>
            <person name="Heuer A."/>
            <person name="Rast P."/>
            <person name="Oberbeckmann S."/>
            <person name="Bunk B."/>
            <person name="Jeske O."/>
            <person name="Meyerdierks A."/>
            <person name="Storesund J.E."/>
            <person name="Kallscheuer N."/>
            <person name="Luecker S."/>
            <person name="Lage O.M."/>
            <person name="Pohl T."/>
            <person name="Merkel B.J."/>
            <person name="Hornburger P."/>
            <person name="Mueller R.-W."/>
            <person name="Bruemmer F."/>
            <person name="Labrenz M."/>
            <person name="Spormann A.M."/>
            <person name="Op den Camp H."/>
            <person name="Overmann J."/>
            <person name="Amann R."/>
            <person name="Jetten M.S.M."/>
            <person name="Mascher T."/>
            <person name="Medema M.H."/>
            <person name="Devos D.P."/>
            <person name="Kaster A.-K."/>
            <person name="Ovreas L."/>
            <person name="Rohde M."/>
            <person name="Galperin M.Y."/>
            <person name="Jogler C."/>
        </authorList>
    </citation>
    <scope>NUCLEOTIDE SEQUENCE [LARGE SCALE GENOMIC DNA]</scope>
    <source>
        <strain evidence="2 3">Pla175</strain>
    </source>
</reference>
<dbReference type="EMBL" id="CP036291">
    <property type="protein sequence ID" value="QDU88684.1"/>
    <property type="molecule type" value="Genomic_DNA"/>
</dbReference>
<proteinExistence type="predicted"/>
<feature type="region of interest" description="Disordered" evidence="1">
    <location>
        <begin position="147"/>
        <end position="177"/>
    </location>
</feature>
<evidence type="ECO:0000313" key="2">
    <source>
        <dbReference type="EMBL" id="QDU88684.1"/>
    </source>
</evidence>